<comment type="caution">
    <text evidence="3">The sequence shown here is derived from an EMBL/GenBank/DDBJ whole genome shotgun (WGS) entry which is preliminary data.</text>
</comment>
<dbReference type="Proteomes" id="UP000222106">
    <property type="component" value="Unassembled WGS sequence"/>
</dbReference>
<accession>A0A2A9EJD9</accession>
<keyword evidence="4" id="KW-1185">Reference proteome</keyword>
<dbReference type="RefSeq" id="WP_098482938.1">
    <property type="nucleotide sequence ID" value="NZ_PDJI01000004.1"/>
</dbReference>
<dbReference type="EMBL" id="PDJI01000004">
    <property type="protein sequence ID" value="PFG38716.1"/>
    <property type="molecule type" value="Genomic_DNA"/>
</dbReference>
<feature type="region of interest" description="Disordered" evidence="1">
    <location>
        <begin position="29"/>
        <end position="70"/>
    </location>
</feature>
<gene>
    <name evidence="3" type="ORF">ATJ97_1202</name>
</gene>
<dbReference type="AlphaFoldDB" id="A0A2A9EJD9"/>
<protein>
    <recommendedName>
        <fullName evidence="5">DUF4352 domain-containing protein</fullName>
    </recommendedName>
</protein>
<evidence type="ECO:0000313" key="4">
    <source>
        <dbReference type="Proteomes" id="UP000222106"/>
    </source>
</evidence>
<proteinExistence type="predicted"/>
<dbReference type="OrthoDB" id="4559282at2"/>
<evidence type="ECO:0000256" key="2">
    <source>
        <dbReference type="SAM" id="SignalP"/>
    </source>
</evidence>
<sequence length="189" mass="18933">MAVRLTTVRGTVAAVATVAALVAGCSAGPAPAPTPTGSGSPGPVPTPSAPLGERPLATGESASLPSGTEGTLTLTVQDIDVVESCPGRGVPTAEPELGHFVVLDVTVSSDGTEEPVHLPPGAFHLADTSGALQRVSTTDASWSCFEDAELLPAFVPAGQTVTGKVVLDAASPHGQVRYPAGEETLVWAY</sequence>
<reference evidence="3 4" key="1">
    <citation type="submission" date="2017-10" db="EMBL/GenBank/DDBJ databases">
        <title>Sequencing the genomes of 1000 actinobacteria strains.</title>
        <authorList>
            <person name="Klenk H.-P."/>
        </authorList>
    </citation>
    <scope>NUCLEOTIDE SEQUENCE [LARGE SCALE GENOMIC DNA]</scope>
    <source>
        <strain evidence="3 4">DSM 21838</strain>
    </source>
</reference>
<dbReference type="PROSITE" id="PS51257">
    <property type="entry name" value="PROKAR_LIPOPROTEIN"/>
    <property type="match status" value="1"/>
</dbReference>
<feature type="compositionally biased region" description="Polar residues" evidence="1">
    <location>
        <begin position="60"/>
        <end position="70"/>
    </location>
</feature>
<name>A0A2A9EJD9_9MICO</name>
<organism evidence="3 4">
    <name type="scientific">Georgenia soli</name>
    <dbReference type="NCBI Taxonomy" id="638953"/>
    <lineage>
        <taxon>Bacteria</taxon>
        <taxon>Bacillati</taxon>
        <taxon>Actinomycetota</taxon>
        <taxon>Actinomycetes</taxon>
        <taxon>Micrococcales</taxon>
        <taxon>Bogoriellaceae</taxon>
        <taxon>Georgenia</taxon>
    </lineage>
</organism>
<evidence type="ECO:0000313" key="3">
    <source>
        <dbReference type="EMBL" id="PFG38716.1"/>
    </source>
</evidence>
<feature type="chain" id="PRO_5012089200" description="DUF4352 domain-containing protein" evidence="2">
    <location>
        <begin position="33"/>
        <end position="189"/>
    </location>
</feature>
<feature type="signal peptide" evidence="2">
    <location>
        <begin position="1"/>
        <end position="32"/>
    </location>
</feature>
<evidence type="ECO:0008006" key="5">
    <source>
        <dbReference type="Google" id="ProtNLM"/>
    </source>
</evidence>
<evidence type="ECO:0000256" key="1">
    <source>
        <dbReference type="SAM" id="MobiDB-lite"/>
    </source>
</evidence>
<keyword evidence="2" id="KW-0732">Signal</keyword>